<proteinExistence type="predicted"/>
<gene>
    <name evidence="1" type="ORF">FHS12_000752</name>
</gene>
<keyword evidence="2" id="KW-1185">Reference proteome</keyword>
<dbReference type="Proteomes" id="UP000577707">
    <property type="component" value="Unassembled WGS sequence"/>
</dbReference>
<sequence length="77" mass="8442">MTQSALHAIPDDGRTDGLAHHEAHLWLPLPTGIAAGVGDEQMDHQALRARALASSYRFFEARRIDQSVATWQHARGG</sequence>
<reference evidence="1 2" key="1">
    <citation type="submission" date="2020-08" db="EMBL/GenBank/DDBJ databases">
        <title>Genomic Encyclopedia of Type Strains, Phase III (KMG-III): the genomes of soil and plant-associated and newly described type strains.</title>
        <authorList>
            <person name="Whitman W."/>
        </authorList>
    </citation>
    <scope>NUCLEOTIDE SEQUENCE [LARGE SCALE GENOMIC DNA]</scope>
    <source>
        <strain evidence="1 2">CECT 3302</strain>
    </source>
</reference>
<name>A0A7W5F768_9ACTN</name>
<accession>A0A7W5F768</accession>
<evidence type="ECO:0000313" key="2">
    <source>
        <dbReference type="Proteomes" id="UP000577707"/>
    </source>
</evidence>
<dbReference type="EMBL" id="JACHXG010000002">
    <property type="protein sequence ID" value="MBB3087819.1"/>
    <property type="molecule type" value="Genomic_DNA"/>
</dbReference>
<evidence type="ECO:0000313" key="1">
    <source>
        <dbReference type="EMBL" id="MBB3087819.1"/>
    </source>
</evidence>
<dbReference type="AlphaFoldDB" id="A0A7W5F768"/>
<protein>
    <submittedName>
        <fullName evidence="1">Uncharacterized protein</fullName>
    </submittedName>
</protein>
<comment type="caution">
    <text evidence="1">The sequence shown here is derived from an EMBL/GenBank/DDBJ whole genome shotgun (WGS) entry which is preliminary data.</text>
</comment>
<organism evidence="1 2">
    <name type="scientific">Nocardioides albus</name>
    <dbReference type="NCBI Taxonomy" id="1841"/>
    <lineage>
        <taxon>Bacteria</taxon>
        <taxon>Bacillati</taxon>
        <taxon>Actinomycetota</taxon>
        <taxon>Actinomycetes</taxon>
        <taxon>Propionibacteriales</taxon>
        <taxon>Nocardioidaceae</taxon>
        <taxon>Nocardioides</taxon>
    </lineage>
</organism>